<feature type="domain" description="DUF4440" evidence="2">
    <location>
        <begin position="36"/>
        <end position="145"/>
    </location>
</feature>
<dbReference type="EMBL" id="FNVA01000003">
    <property type="protein sequence ID" value="SEG24177.1"/>
    <property type="molecule type" value="Genomic_DNA"/>
</dbReference>
<organism evidence="3 4">
    <name type="scientific">Bryocella elongata</name>
    <dbReference type="NCBI Taxonomy" id="863522"/>
    <lineage>
        <taxon>Bacteria</taxon>
        <taxon>Pseudomonadati</taxon>
        <taxon>Acidobacteriota</taxon>
        <taxon>Terriglobia</taxon>
        <taxon>Terriglobales</taxon>
        <taxon>Acidobacteriaceae</taxon>
        <taxon>Bryocella</taxon>
    </lineage>
</organism>
<proteinExistence type="predicted"/>
<reference evidence="3 4" key="1">
    <citation type="submission" date="2016-10" db="EMBL/GenBank/DDBJ databases">
        <authorList>
            <person name="de Groot N.N."/>
        </authorList>
    </citation>
    <scope>NUCLEOTIDE SEQUENCE [LARGE SCALE GENOMIC DNA]</scope>
    <source>
        <strain evidence="3 4">DSM 22489</strain>
    </source>
</reference>
<evidence type="ECO:0000313" key="3">
    <source>
        <dbReference type="EMBL" id="SEG24177.1"/>
    </source>
</evidence>
<dbReference type="Pfam" id="PF14534">
    <property type="entry name" value="DUF4440"/>
    <property type="match status" value="1"/>
</dbReference>
<accession>A0A1H5YKY6</accession>
<keyword evidence="1" id="KW-0732">Signal</keyword>
<feature type="signal peptide" evidence="1">
    <location>
        <begin position="1"/>
        <end position="25"/>
    </location>
</feature>
<dbReference type="AlphaFoldDB" id="A0A1H5YKY6"/>
<protein>
    <recommendedName>
        <fullName evidence="2">DUF4440 domain-containing protein</fullName>
    </recommendedName>
</protein>
<dbReference type="Gene3D" id="3.10.450.50">
    <property type="match status" value="1"/>
</dbReference>
<dbReference type="InterPro" id="IPR032710">
    <property type="entry name" value="NTF2-like_dom_sf"/>
</dbReference>
<feature type="chain" id="PRO_5009290658" description="DUF4440 domain-containing protein" evidence="1">
    <location>
        <begin position="26"/>
        <end position="158"/>
    </location>
</feature>
<evidence type="ECO:0000259" key="2">
    <source>
        <dbReference type="Pfam" id="PF14534"/>
    </source>
</evidence>
<evidence type="ECO:0000313" key="4">
    <source>
        <dbReference type="Proteomes" id="UP000236728"/>
    </source>
</evidence>
<gene>
    <name evidence="3" type="ORF">SAMN05421819_2347</name>
</gene>
<dbReference type="Proteomes" id="UP000236728">
    <property type="component" value="Unassembled WGS sequence"/>
</dbReference>
<sequence>MRSAPRFAASILAAALLTLALSAPAAAQAPETAAITAMMQKSADDWNRGDIDAFATCYKNSPEIEFIGPTISHGYAGMLETYKKHYPTRDAMGTLSFNKLDVKALDAHFATVTGWFHLERSAAGGGNADGYYLLVVEKTAAGWKIVRDDTTGHAPVTK</sequence>
<dbReference type="RefSeq" id="WP_103933206.1">
    <property type="nucleotide sequence ID" value="NZ_FNVA01000003.1"/>
</dbReference>
<dbReference type="SUPFAM" id="SSF54427">
    <property type="entry name" value="NTF2-like"/>
    <property type="match status" value="1"/>
</dbReference>
<evidence type="ECO:0000256" key="1">
    <source>
        <dbReference type="SAM" id="SignalP"/>
    </source>
</evidence>
<name>A0A1H5YKY6_9BACT</name>
<keyword evidence="4" id="KW-1185">Reference proteome</keyword>
<dbReference type="InterPro" id="IPR027843">
    <property type="entry name" value="DUF4440"/>
</dbReference>
<dbReference type="OrthoDB" id="120856at2"/>